<proteinExistence type="predicted"/>
<sequence length="126" mass="14692">MNYKIVNKNNNKYIEFASDLKKLSSEQDVVDCISICMENNIYTIMLHSNALSEDFFNLKTKLAGMALQKFINYHVKVAVIIEDEKKLNERFKEMIMEANKGNNFRTFNNIQDAENWISKLCDGCHL</sequence>
<gene>
    <name evidence="2" type="ORF">CSCA_0790</name>
</gene>
<keyword evidence="3" id="KW-1185">Reference proteome</keyword>
<dbReference type="KEGG" id="csq:CSCA_0790"/>
<dbReference type="Proteomes" id="UP000033115">
    <property type="component" value="Chromosome"/>
</dbReference>
<dbReference type="HOGENOM" id="CLU_151995_2_1_9"/>
<reference evidence="2 3" key="1">
    <citation type="journal article" date="2015" name="J. Biotechnol.">
        <title>Complete genome sequence of a malodorant-producing acetogen, Clostridium scatologenes ATCC 25775(T).</title>
        <authorList>
            <person name="Zhu Z."/>
            <person name="Guo T."/>
            <person name="Zheng H."/>
            <person name="Song T."/>
            <person name="Ouyang P."/>
            <person name="Xie J."/>
        </authorList>
    </citation>
    <scope>NUCLEOTIDE SEQUENCE [LARGE SCALE GENOMIC DNA]</scope>
    <source>
        <strain evidence="2 3">ATCC 25775</strain>
    </source>
</reference>
<evidence type="ECO:0000313" key="3">
    <source>
        <dbReference type="Proteomes" id="UP000033115"/>
    </source>
</evidence>
<protein>
    <recommendedName>
        <fullName evidence="1">DUF4180 domain-containing protein</fullName>
    </recommendedName>
</protein>
<dbReference type="EMBL" id="CP009933">
    <property type="protein sequence ID" value="AKA67915.1"/>
    <property type="molecule type" value="Genomic_DNA"/>
</dbReference>
<evidence type="ECO:0000259" key="1">
    <source>
        <dbReference type="Pfam" id="PF13788"/>
    </source>
</evidence>
<feature type="domain" description="DUF4180" evidence="1">
    <location>
        <begin position="9"/>
        <end position="117"/>
    </location>
</feature>
<name>A0A0E3M5C7_CLOSL</name>
<dbReference type="InterPro" id="IPR025438">
    <property type="entry name" value="DUF4180"/>
</dbReference>
<organism evidence="2 3">
    <name type="scientific">Clostridium scatologenes</name>
    <dbReference type="NCBI Taxonomy" id="1548"/>
    <lineage>
        <taxon>Bacteria</taxon>
        <taxon>Bacillati</taxon>
        <taxon>Bacillota</taxon>
        <taxon>Clostridia</taxon>
        <taxon>Eubacteriales</taxon>
        <taxon>Clostridiaceae</taxon>
        <taxon>Clostridium</taxon>
    </lineage>
</organism>
<accession>A0A0E3M5C7</accession>
<dbReference type="AlphaFoldDB" id="A0A0E3M5C7"/>
<dbReference type="Pfam" id="PF13788">
    <property type="entry name" value="DUF4180"/>
    <property type="match status" value="1"/>
</dbReference>
<dbReference type="RefSeq" id="WP_029159797.1">
    <property type="nucleotide sequence ID" value="NZ_CP009933.1"/>
</dbReference>
<evidence type="ECO:0000313" key="2">
    <source>
        <dbReference type="EMBL" id="AKA67915.1"/>
    </source>
</evidence>
<dbReference type="STRING" id="1548.CSCA_0790"/>